<evidence type="ECO:0000256" key="2">
    <source>
        <dbReference type="ARBA" id="ARBA00022679"/>
    </source>
</evidence>
<keyword evidence="3 4" id="KW-0663">Pyridoxal phosphate</keyword>
<protein>
    <submittedName>
        <fullName evidence="5">Bifunctional dethiobiotin synthetase/7,8-diamino-pelargonic acid aminotransferase, mitochondrial</fullName>
    </submittedName>
</protein>
<organism evidence="5 6">
    <name type="scientific">Cyphellophora attinorum</name>
    <dbReference type="NCBI Taxonomy" id="1664694"/>
    <lineage>
        <taxon>Eukaryota</taxon>
        <taxon>Fungi</taxon>
        <taxon>Dikarya</taxon>
        <taxon>Ascomycota</taxon>
        <taxon>Pezizomycotina</taxon>
        <taxon>Eurotiomycetes</taxon>
        <taxon>Chaetothyriomycetidae</taxon>
        <taxon>Chaetothyriales</taxon>
        <taxon>Cyphellophoraceae</taxon>
        <taxon>Cyphellophora</taxon>
    </lineage>
</organism>
<dbReference type="InterPro" id="IPR015421">
    <property type="entry name" value="PyrdxlP-dep_Trfase_major"/>
</dbReference>
<evidence type="ECO:0000313" key="5">
    <source>
        <dbReference type="EMBL" id="KPI39574.1"/>
    </source>
</evidence>
<dbReference type="SUPFAM" id="SSF52540">
    <property type="entry name" value="P-loop containing nucleoside triphosphate hydrolases"/>
    <property type="match status" value="1"/>
</dbReference>
<keyword evidence="1 5" id="KW-0032">Aminotransferase</keyword>
<dbReference type="InterPro" id="IPR027417">
    <property type="entry name" value="P-loop_NTPase"/>
</dbReference>
<dbReference type="RefSeq" id="XP_017999537.1">
    <property type="nucleotide sequence ID" value="XM_018143428.1"/>
</dbReference>
<dbReference type="GO" id="GO:0030170">
    <property type="term" value="F:pyridoxal phosphate binding"/>
    <property type="evidence" value="ECO:0007669"/>
    <property type="project" value="InterPro"/>
</dbReference>
<dbReference type="GO" id="GO:0004141">
    <property type="term" value="F:dethiobiotin synthase activity"/>
    <property type="evidence" value="ECO:0007669"/>
    <property type="project" value="InterPro"/>
</dbReference>
<dbReference type="SUPFAM" id="SSF53383">
    <property type="entry name" value="PLP-dependent transferases"/>
    <property type="match status" value="1"/>
</dbReference>
<dbReference type="InterPro" id="IPR005814">
    <property type="entry name" value="Aminotrans_3"/>
</dbReference>
<dbReference type="Gene3D" id="3.40.640.10">
    <property type="entry name" value="Type I PLP-dependent aspartate aminotransferase-like (Major domain)"/>
    <property type="match status" value="1"/>
</dbReference>
<dbReference type="AlphaFoldDB" id="A0A0N1HT37"/>
<dbReference type="GO" id="GO:0009102">
    <property type="term" value="P:biotin biosynthetic process"/>
    <property type="evidence" value="ECO:0007669"/>
    <property type="project" value="UniProtKB-UniPathway"/>
</dbReference>
<evidence type="ECO:0000256" key="4">
    <source>
        <dbReference type="RuleBase" id="RU003560"/>
    </source>
</evidence>
<evidence type="ECO:0000256" key="3">
    <source>
        <dbReference type="ARBA" id="ARBA00022898"/>
    </source>
</evidence>
<dbReference type="InterPro" id="IPR015424">
    <property type="entry name" value="PyrdxlP-dep_Trfase"/>
</dbReference>
<gene>
    <name evidence="5" type="ORF">AB675_3381</name>
</gene>
<dbReference type="Pfam" id="PF00202">
    <property type="entry name" value="Aminotran_3"/>
    <property type="match status" value="1"/>
</dbReference>
<proteinExistence type="inferred from homology"/>
<evidence type="ECO:0000256" key="1">
    <source>
        <dbReference type="ARBA" id="ARBA00022576"/>
    </source>
</evidence>
<keyword evidence="6" id="KW-1185">Reference proteome</keyword>
<dbReference type="STRING" id="1664694.A0A0N1HT37"/>
<dbReference type="GO" id="GO:0000287">
    <property type="term" value="F:magnesium ion binding"/>
    <property type="evidence" value="ECO:0007669"/>
    <property type="project" value="InterPro"/>
</dbReference>
<dbReference type="PANTHER" id="PTHR42684">
    <property type="entry name" value="ADENOSYLMETHIONINE-8-AMINO-7-OXONONANOATE AMINOTRANSFERASE"/>
    <property type="match status" value="1"/>
</dbReference>
<dbReference type="GO" id="GO:0004015">
    <property type="term" value="F:adenosylmethionine-8-amino-7-oxononanoate transaminase activity"/>
    <property type="evidence" value="ECO:0007669"/>
    <property type="project" value="TreeGrafter"/>
</dbReference>
<dbReference type="CDD" id="cd03109">
    <property type="entry name" value="DTBS"/>
    <property type="match status" value="1"/>
</dbReference>
<dbReference type="Pfam" id="PF13500">
    <property type="entry name" value="AAA_26"/>
    <property type="match status" value="1"/>
</dbReference>
<dbReference type="PANTHER" id="PTHR42684:SF3">
    <property type="entry name" value="ADENOSYLMETHIONINE-8-AMINO-7-OXONONANOATE AMINOTRANSFERASE"/>
    <property type="match status" value="1"/>
</dbReference>
<dbReference type="VEuPathDB" id="FungiDB:AB675_3381"/>
<dbReference type="InterPro" id="IPR004472">
    <property type="entry name" value="DTB_synth_BioD"/>
</dbReference>
<name>A0A0N1HT37_9EURO</name>
<dbReference type="OrthoDB" id="425114at2759"/>
<dbReference type="Gene3D" id="3.90.1150.10">
    <property type="entry name" value="Aspartate Aminotransferase, domain 1"/>
    <property type="match status" value="1"/>
</dbReference>
<dbReference type="InterPro" id="IPR015422">
    <property type="entry name" value="PyrdxlP-dep_Trfase_small"/>
</dbReference>
<dbReference type="GO" id="GO:0005739">
    <property type="term" value="C:mitochondrion"/>
    <property type="evidence" value="ECO:0007669"/>
    <property type="project" value="TreeGrafter"/>
</dbReference>
<dbReference type="HAMAP" id="MF_00336">
    <property type="entry name" value="BioD"/>
    <property type="match status" value="1"/>
</dbReference>
<dbReference type="Proteomes" id="UP000038010">
    <property type="component" value="Unassembled WGS sequence"/>
</dbReference>
<dbReference type="UniPathway" id="UPA00078"/>
<sequence>MLWRDLRVWQVYGANTDVGKTIVSTILCRALQRRAPNNGVLYFKPVSTGPQDEADDRHISKFAPGVLSKCLTQFSEPVSPHLAAQRDSATPDSIQDGKIIAKIRRELSKQAGAGTRYALLETAGGVLSPGPSGTVQADLYRPLRLPTLLVGDSKLGGIGTTLSAFESLHVRGYDVDSVVLLNEPKWGNFGYLRDHLAKRDVRVISLPTPPPRVDDPSEDEEALRRFYDECAGSAEVDAFLESLNKKHFQRISALTSMPSEAEDIVWHPFRQHGISHNIVAIDSAHGDNFEAYNQAADPVVASAAEDSGAGIQPAVTTKSSTSLITPLFDASASWWTQGFGHGNPELALAAAHAAGRYGHVMFAHSVHEPALNLCYNILKTLANPRLARVFFTDNGSTAMEVAIKMALRASSVRYGWHKDDDGPPVEVLGLKGSYHGDTIGAMNASEPSVFNKNVDWYKPQGVWFDPPQVLMHKADGGSRYPNPS</sequence>
<evidence type="ECO:0000313" key="6">
    <source>
        <dbReference type="Proteomes" id="UP000038010"/>
    </source>
</evidence>
<comment type="caution">
    <text evidence="5">The sequence shown here is derived from an EMBL/GenBank/DDBJ whole genome shotgun (WGS) entry which is preliminary data.</text>
</comment>
<reference evidence="5 6" key="1">
    <citation type="submission" date="2015-06" db="EMBL/GenBank/DDBJ databases">
        <title>Draft genome of the ant-associated black yeast Phialophora attae CBS 131958.</title>
        <authorList>
            <person name="Moreno L.F."/>
            <person name="Stielow B.J."/>
            <person name="de Hoog S."/>
            <person name="Vicente V.A."/>
            <person name="Weiss V.A."/>
            <person name="de Vries M."/>
            <person name="Cruz L.M."/>
            <person name="Souza E.M."/>
        </authorList>
    </citation>
    <scope>NUCLEOTIDE SEQUENCE [LARGE SCALE GENOMIC DNA]</scope>
    <source>
        <strain evidence="5 6">CBS 131958</strain>
    </source>
</reference>
<dbReference type="Gene3D" id="3.40.50.300">
    <property type="entry name" value="P-loop containing nucleotide triphosphate hydrolases"/>
    <property type="match status" value="1"/>
</dbReference>
<accession>A0A0N1HT37</accession>
<dbReference type="GO" id="GO:0005524">
    <property type="term" value="F:ATP binding"/>
    <property type="evidence" value="ECO:0007669"/>
    <property type="project" value="InterPro"/>
</dbReference>
<dbReference type="GeneID" id="28735308"/>
<keyword evidence="2 5" id="KW-0808">Transferase</keyword>
<dbReference type="EMBL" id="LFJN01000014">
    <property type="protein sequence ID" value="KPI39574.1"/>
    <property type="molecule type" value="Genomic_DNA"/>
</dbReference>
<comment type="similarity">
    <text evidence="4">Belongs to the class-III pyridoxal-phosphate-dependent aminotransferase family.</text>
</comment>